<sequence>MFKKKEKLIRIDHWIRPDTVLSPTISYDRIVEINFLTDDNNYGRILFEKLDSLKICRGEGLPYKSDTYFSWLSRLENSRWLKERYIYESKYYGNTYNFSGNVKEMLSEFNHYVFEFHDEFIEVIASGFWIEKNTESLYKKSLTLNHPFLPINNPKIEKLNHNGIDCEIRINTASINDLTVNARYCSQTLFEFALILDNDKTICHTLSLSYINNRLSATLRDYFGNTKLIFEPNVSLDRITPFIKNYISEVSDRRKY</sequence>
<proteinExistence type="predicted"/>
<dbReference type="OrthoDB" id="3035239at2"/>
<dbReference type="AlphaFoldDB" id="A0A4R8MIN6"/>
<dbReference type="GeneID" id="79829188"/>
<evidence type="ECO:0000313" key="2">
    <source>
        <dbReference type="Proteomes" id="UP000294684"/>
    </source>
</evidence>
<protein>
    <submittedName>
        <fullName evidence="1">Uncharacterized protein</fullName>
    </submittedName>
</protein>
<evidence type="ECO:0000313" key="1">
    <source>
        <dbReference type="EMBL" id="TDY66374.1"/>
    </source>
</evidence>
<dbReference type="RefSeq" id="WP_004787814.1">
    <property type="nucleotide sequence ID" value="NZ_SORO01000007.1"/>
</dbReference>
<comment type="caution">
    <text evidence="1">The sequence shown here is derived from an EMBL/GenBank/DDBJ whole genome shotgun (WGS) entry which is preliminary data.</text>
</comment>
<reference evidence="1 2" key="1">
    <citation type="submission" date="2019-03" db="EMBL/GenBank/DDBJ databases">
        <title>Genomic Encyclopedia of Archaeal and Bacterial Type Strains, Phase II (KMG-II): from individual species to whole genera.</title>
        <authorList>
            <person name="Goeker M."/>
        </authorList>
    </citation>
    <scope>NUCLEOTIDE SEQUENCE [LARGE SCALE GENOMIC DNA]</scope>
    <source>
        <strain evidence="1 2">DSM 21537</strain>
    </source>
</reference>
<dbReference type="EMBL" id="SORO01000007">
    <property type="protein sequence ID" value="TDY66374.1"/>
    <property type="molecule type" value="Genomic_DNA"/>
</dbReference>
<name>A0A4R8MIN6_LEPME</name>
<gene>
    <name evidence="1" type="ORF">CLV96_3944</name>
</gene>
<accession>A0A4R8MIN6</accession>
<organism evidence="1 2">
    <name type="scientific">Leptospira meyeri</name>
    <dbReference type="NCBI Taxonomy" id="29508"/>
    <lineage>
        <taxon>Bacteria</taxon>
        <taxon>Pseudomonadati</taxon>
        <taxon>Spirochaetota</taxon>
        <taxon>Spirochaetia</taxon>
        <taxon>Leptospirales</taxon>
        <taxon>Leptospiraceae</taxon>
        <taxon>Leptospira</taxon>
    </lineage>
</organism>
<keyword evidence="2" id="KW-1185">Reference proteome</keyword>
<dbReference type="STRING" id="1193051.LEP1GSC017_4004"/>
<dbReference type="Proteomes" id="UP000294684">
    <property type="component" value="Unassembled WGS sequence"/>
</dbReference>